<feature type="compositionally biased region" description="Basic and acidic residues" evidence="1">
    <location>
        <begin position="627"/>
        <end position="636"/>
    </location>
</feature>
<proteinExistence type="predicted"/>
<feature type="compositionally biased region" description="Basic and acidic residues" evidence="1">
    <location>
        <begin position="648"/>
        <end position="666"/>
    </location>
</feature>
<dbReference type="EMBL" id="QWIT01000473">
    <property type="protein sequence ID" value="RMZ23602.1"/>
    <property type="molecule type" value="Genomic_DNA"/>
</dbReference>
<feature type="compositionally biased region" description="Low complexity" evidence="1">
    <location>
        <begin position="557"/>
        <end position="570"/>
    </location>
</feature>
<feature type="compositionally biased region" description="Basic and acidic residues" evidence="1">
    <location>
        <begin position="753"/>
        <end position="773"/>
    </location>
</feature>
<dbReference type="Proteomes" id="UP000281677">
    <property type="component" value="Unassembled WGS sequence"/>
</dbReference>
<protein>
    <submittedName>
        <fullName evidence="2">Uncharacterized protein</fullName>
    </submittedName>
</protein>
<feature type="region of interest" description="Disordered" evidence="1">
    <location>
        <begin position="295"/>
        <end position="333"/>
    </location>
</feature>
<feature type="region of interest" description="Disordered" evidence="1">
    <location>
        <begin position="868"/>
        <end position="904"/>
    </location>
</feature>
<feature type="compositionally biased region" description="Low complexity" evidence="1">
    <location>
        <begin position="13"/>
        <end position="23"/>
    </location>
</feature>
<feature type="region of interest" description="Disordered" evidence="1">
    <location>
        <begin position="399"/>
        <end position="426"/>
    </location>
</feature>
<accession>A0A3M7IDX0</accession>
<feature type="compositionally biased region" description="Low complexity" evidence="1">
    <location>
        <begin position="736"/>
        <end position="749"/>
    </location>
</feature>
<gene>
    <name evidence="2" type="ORF">D0859_12351</name>
</gene>
<dbReference type="OrthoDB" id="5428925at2759"/>
<feature type="compositionally biased region" description="Low complexity" evidence="1">
    <location>
        <begin position="868"/>
        <end position="883"/>
    </location>
</feature>
<organism evidence="2 3">
    <name type="scientific">Hortaea werneckii</name>
    <name type="common">Black yeast</name>
    <name type="synonym">Cladosporium werneckii</name>
    <dbReference type="NCBI Taxonomy" id="91943"/>
    <lineage>
        <taxon>Eukaryota</taxon>
        <taxon>Fungi</taxon>
        <taxon>Dikarya</taxon>
        <taxon>Ascomycota</taxon>
        <taxon>Pezizomycotina</taxon>
        <taxon>Dothideomycetes</taxon>
        <taxon>Dothideomycetidae</taxon>
        <taxon>Mycosphaerellales</taxon>
        <taxon>Teratosphaeriaceae</taxon>
        <taxon>Hortaea</taxon>
    </lineage>
</organism>
<name>A0A3M7IDX0_HORWE</name>
<comment type="caution">
    <text evidence="2">The sequence shown here is derived from an EMBL/GenBank/DDBJ whole genome shotgun (WGS) entry which is preliminary data.</text>
</comment>
<feature type="region of interest" description="Disordered" evidence="1">
    <location>
        <begin position="1"/>
        <end position="138"/>
    </location>
</feature>
<feature type="compositionally biased region" description="Basic residues" evidence="1">
    <location>
        <begin position="683"/>
        <end position="696"/>
    </location>
</feature>
<feature type="compositionally biased region" description="Polar residues" evidence="1">
    <location>
        <begin position="43"/>
        <end position="53"/>
    </location>
</feature>
<feature type="compositionally biased region" description="Polar residues" evidence="1">
    <location>
        <begin position="295"/>
        <end position="304"/>
    </location>
</feature>
<evidence type="ECO:0000313" key="3">
    <source>
        <dbReference type="Proteomes" id="UP000281677"/>
    </source>
</evidence>
<sequence>MDRLNSPAYGPAQQQTRTTNQDTTEGRQSFDSQRLRLRKKRSYNNTGVRNASQPLPAAPWPQNTNTRDLGDNERARRGTLRNVVRRIFGRRSKEFDSQPPVHTSPPRHGYHRSEPPALSIPKTQETPASAGDSTFPHRTLSAPVHHVIPQPNLERQRSPYAVEFPHSARLKPLTLANPFTAPGSQLRRRKTLPSLFIPDNEAPPSQTDDAPRGSPDRHQPPSEQPPTSPGRRGSSTQATPRTSKRKSRSVGDLKFFQRGTEQQASPRKKNEDLRIWRESIQAYKNDHVLRASGFTSAMLPSTTEAEGRQSGEGLEEDRATTPTVANPFPAMPESGRAATAAVDGNTGFMQHRQASRTGGLGSQEEEEELGTEEISHDLEDRVARLEAGLRHFQFSLRSLTNDRRSPGPGVVSGQARTPSSRHAGLRGVDYARTPSMLADTLAVDFLPSAHHHQQQQQQQPGSSVYEEEDDHLHRFPSSSPLNYYYHHRRSSTHDPLQRPETPQTPPLLRGSALSSHYRGNAPGARPSMPPFPRRASTTTMIEDGHDGEEVDDDEVNFPFPAQSASFSASAEAVGMSGAVDSPSELLPGGHGTSSRKRRKGSGGFHFPFPPSFPLRERQEEEEEEEAKGERLGDWEQRPQPYLLPRVKHQQELQHQDQQSRDQDLEPRPLLLSSLPSPPPQHDQHHHQHQPHHQQNHPHTFKSLYEMLADERSARRNLEVQLRGLRREIRDLHWQVSSSSSSPAAPSPASLDLALKRPTGDREVMRSRSGRGERGIGTSGGGTMAGSQGGDDEGVGLSSGSQSRGFPPQRLRTAFASSDGSGAGRNPGAPQPQRQREGILGNEVYLSDPSYHHSLHGGSVKGGVISRFSGSESEAGGGYAETTTMGRRYEEQQRGVEETDDEDELMTPLEAYQTPLEEAGRFGFRGEGGVF</sequence>
<feature type="compositionally biased region" description="Gly residues" evidence="1">
    <location>
        <begin position="774"/>
        <end position="788"/>
    </location>
</feature>
<feature type="compositionally biased region" description="Basic residues" evidence="1">
    <location>
        <begin position="77"/>
        <end position="90"/>
    </location>
</feature>
<dbReference type="VEuPathDB" id="FungiDB:BTJ68_13390"/>
<feature type="region of interest" description="Disordered" evidence="1">
    <location>
        <begin position="195"/>
        <end position="272"/>
    </location>
</feature>
<dbReference type="VEuPathDB" id="FungiDB:BTJ68_13837"/>
<reference evidence="2 3" key="1">
    <citation type="journal article" date="2018" name="BMC Genomics">
        <title>Genomic evidence for intraspecific hybridization in a clonal and extremely halotolerant yeast.</title>
        <authorList>
            <person name="Gostincar C."/>
            <person name="Stajich J.E."/>
            <person name="Zupancic J."/>
            <person name="Zalar P."/>
            <person name="Gunde-Cimerman N."/>
        </authorList>
    </citation>
    <scope>NUCLEOTIDE SEQUENCE [LARGE SCALE GENOMIC DNA]</scope>
    <source>
        <strain evidence="2 3">EXF-120</strain>
    </source>
</reference>
<feature type="compositionally biased region" description="Basic and acidic residues" evidence="1">
    <location>
        <begin position="209"/>
        <end position="220"/>
    </location>
</feature>
<feature type="region of interest" description="Disordered" evidence="1">
    <location>
        <begin position="733"/>
        <end position="835"/>
    </location>
</feature>
<evidence type="ECO:0000256" key="1">
    <source>
        <dbReference type="SAM" id="MobiDB-lite"/>
    </source>
</evidence>
<feature type="compositionally biased region" description="Acidic residues" evidence="1">
    <location>
        <begin position="545"/>
        <end position="555"/>
    </location>
</feature>
<dbReference type="AlphaFoldDB" id="A0A3M7IDX0"/>
<feature type="region of interest" description="Disordered" evidence="1">
    <location>
        <begin position="449"/>
        <end position="696"/>
    </location>
</feature>
<evidence type="ECO:0000313" key="2">
    <source>
        <dbReference type="EMBL" id="RMZ23602.1"/>
    </source>
</evidence>
<feature type="compositionally biased region" description="Basic and acidic residues" evidence="1">
    <location>
        <begin position="886"/>
        <end position="896"/>
    </location>
</feature>
<feature type="region of interest" description="Disordered" evidence="1">
    <location>
        <begin position="352"/>
        <end position="373"/>
    </location>
</feature>